<evidence type="ECO:0000313" key="5">
    <source>
        <dbReference type="Proteomes" id="UP000562982"/>
    </source>
</evidence>
<dbReference type="EMBL" id="JABEQI010000011">
    <property type="protein sequence ID" value="MBB2187799.1"/>
    <property type="molecule type" value="Genomic_DNA"/>
</dbReference>
<proteinExistence type="predicted"/>
<evidence type="ECO:0000256" key="1">
    <source>
        <dbReference type="SAM" id="Phobius"/>
    </source>
</evidence>
<dbReference type="OrthoDB" id="7222132at2"/>
<dbReference type="Proteomes" id="UP000254958">
    <property type="component" value="Unassembled WGS sequence"/>
</dbReference>
<reference evidence="2 5" key="2">
    <citation type="submission" date="2020-04" db="EMBL/GenBank/DDBJ databases">
        <title>Description of novel Gluconacetobacter.</title>
        <authorList>
            <person name="Sombolestani A."/>
        </authorList>
    </citation>
    <scope>NUCLEOTIDE SEQUENCE [LARGE SCALE GENOMIC DNA]</scope>
    <source>
        <strain evidence="2 5">LMG 1382</strain>
    </source>
</reference>
<name>A0A370G393_GLULI</name>
<dbReference type="Proteomes" id="UP000562982">
    <property type="component" value="Unassembled WGS sequence"/>
</dbReference>
<keyword evidence="1" id="KW-0812">Transmembrane</keyword>
<protein>
    <submittedName>
        <fullName evidence="3">Uncharacterized protein</fullName>
    </submittedName>
</protein>
<feature type="transmembrane region" description="Helical" evidence="1">
    <location>
        <begin position="44"/>
        <end position="68"/>
    </location>
</feature>
<organism evidence="3 4">
    <name type="scientific">Gluconacetobacter liquefaciens</name>
    <name type="common">Acetobacter liquefaciens</name>
    <dbReference type="NCBI Taxonomy" id="89584"/>
    <lineage>
        <taxon>Bacteria</taxon>
        <taxon>Pseudomonadati</taxon>
        <taxon>Pseudomonadota</taxon>
        <taxon>Alphaproteobacteria</taxon>
        <taxon>Acetobacterales</taxon>
        <taxon>Acetobacteraceae</taxon>
        <taxon>Gluconacetobacter</taxon>
    </lineage>
</organism>
<dbReference type="RefSeq" id="WP_114727682.1">
    <property type="nucleotide sequence ID" value="NZ_BJMI01000028.1"/>
</dbReference>
<dbReference type="EMBL" id="QQAW01000006">
    <property type="protein sequence ID" value="RDI37299.1"/>
    <property type="molecule type" value="Genomic_DNA"/>
</dbReference>
<sequence>MALIDLRPLSEMPGIAAHEIDRASKGRADHAGSSRRVRQRVAHWVATCAMGAWVLLAVVPVVVVIMAIDG</sequence>
<evidence type="ECO:0000313" key="2">
    <source>
        <dbReference type="EMBL" id="MBB2187799.1"/>
    </source>
</evidence>
<dbReference type="AlphaFoldDB" id="A0A370G393"/>
<evidence type="ECO:0000313" key="3">
    <source>
        <dbReference type="EMBL" id="RDI37299.1"/>
    </source>
</evidence>
<evidence type="ECO:0000313" key="4">
    <source>
        <dbReference type="Proteomes" id="UP000254958"/>
    </source>
</evidence>
<keyword evidence="1" id="KW-0472">Membrane</keyword>
<keyword evidence="1" id="KW-1133">Transmembrane helix</keyword>
<comment type="caution">
    <text evidence="3">The sequence shown here is derived from an EMBL/GenBank/DDBJ whole genome shotgun (WGS) entry which is preliminary data.</text>
</comment>
<gene>
    <name evidence="3" type="ORF">C7453_10622</name>
    <name evidence="2" type="ORF">HLH32_15710</name>
</gene>
<keyword evidence="4" id="KW-1185">Reference proteome</keyword>
<accession>A0A370G393</accession>
<reference evidence="3 4" key="1">
    <citation type="submission" date="2018-07" db="EMBL/GenBank/DDBJ databases">
        <title>Genomic Encyclopedia of Type Strains, Phase IV (KMG-IV): sequencing the most valuable type-strain genomes for metagenomic binning, comparative biology and taxonomic classification.</title>
        <authorList>
            <person name="Goeker M."/>
        </authorList>
    </citation>
    <scope>NUCLEOTIDE SEQUENCE [LARGE SCALE GENOMIC DNA]</scope>
    <source>
        <strain evidence="3 4">DSM 5603</strain>
    </source>
</reference>